<dbReference type="InterPro" id="IPR045526">
    <property type="entry name" value="DUF6471"/>
</dbReference>
<dbReference type="Proteomes" id="UP001597102">
    <property type="component" value="Unassembled WGS sequence"/>
</dbReference>
<feature type="domain" description="DUF6471" evidence="1">
    <location>
        <begin position="10"/>
        <end position="74"/>
    </location>
</feature>
<dbReference type="RefSeq" id="WP_379084331.1">
    <property type="nucleotide sequence ID" value="NZ_JBHTJO010000001.1"/>
</dbReference>
<gene>
    <name evidence="2" type="ORF">ACFQ2F_00900</name>
</gene>
<evidence type="ECO:0000313" key="3">
    <source>
        <dbReference type="Proteomes" id="UP001597102"/>
    </source>
</evidence>
<sequence length="79" mass="8698">MAESKTEQGWSDRAKQYLKAELKRRNVTHEELAGLLAKQGLKETRASVASKMSRGTFPAGFFLASLAAIGCENVRIEDV</sequence>
<dbReference type="Pfam" id="PF20075">
    <property type="entry name" value="DUF6471"/>
    <property type="match status" value="1"/>
</dbReference>
<organism evidence="2 3">
    <name type="scientific">Methyloligella solikamskensis</name>
    <dbReference type="NCBI Taxonomy" id="1177756"/>
    <lineage>
        <taxon>Bacteria</taxon>
        <taxon>Pseudomonadati</taxon>
        <taxon>Pseudomonadota</taxon>
        <taxon>Alphaproteobacteria</taxon>
        <taxon>Hyphomicrobiales</taxon>
        <taxon>Hyphomicrobiaceae</taxon>
        <taxon>Methyloligella</taxon>
    </lineage>
</organism>
<name>A0ABW3J7B7_9HYPH</name>
<proteinExistence type="predicted"/>
<dbReference type="EMBL" id="JBHTJO010000001">
    <property type="protein sequence ID" value="MFD0985653.1"/>
    <property type="molecule type" value="Genomic_DNA"/>
</dbReference>
<protein>
    <submittedName>
        <fullName evidence="2">DUF6471 domain-containing protein</fullName>
    </submittedName>
</protein>
<evidence type="ECO:0000313" key="2">
    <source>
        <dbReference type="EMBL" id="MFD0985653.1"/>
    </source>
</evidence>
<reference evidence="3" key="1">
    <citation type="journal article" date="2019" name="Int. J. Syst. Evol. Microbiol.">
        <title>The Global Catalogue of Microorganisms (GCM) 10K type strain sequencing project: providing services to taxonomists for standard genome sequencing and annotation.</title>
        <authorList>
            <consortium name="The Broad Institute Genomics Platform"/>
            <consortium name="The Broad Institute Genome Sequencing Center for Infectious Disease"/>
            <person name="Wu L."/>
            <person name="Ma J."/>
        </authorList>
    </citation>
    <scope>NUCLEOTIDE SEQUENCE [LARGE SCALE GENOMIC DNA]</scope>
    <source>
        <strain evidence="3">CCUG 61697</strain>
    </source>
</reference>
<evidence type="ECO:0000259" key="1">
    <source>
        <dbReference type="Pfam" id="PF20075"/>
    </source>
</evidence>
<comment type="caution">
    <text evidence="2">The sequence shown here is derived from an EMBL/GenBank/DDBJ whole genome shotgun (WGS) entry which is preliminary data.</text>
</comment>
<accession>A0ABW3J7B7</accession>
<keyword evidence="3" id="KW-1185">Reference proteome</keyword>